<dbReference type="InterPro" id="IPR049874">
    <property type="entry name" value="ROK_cs"/>
</dbReference>
<proteinExistence type="predicted"/>
<dbReference type="PANTHER" id="PTHR18964">
    <property type="entry name" value="ROK (REPRESSOR, ORF, KINASE) FAMILY"/>
    <property type="match status" value="1"/>
</dbReference>
<sequence length="246" mass="26593">MRTKSNSDVSIGVCTPGAISPATGVMKNSNTQCLIGKPLKDDLEDRLDQKVSLENDANCFALAEAVLGAGKGNNVVFGVIMGTGVGGGIILNEKIHRGRHFIAGEWGHHVIVENGRECYCSNKGCVEAYISGPALEKRWMELTGEKKRMENIIPLFNNVKYRDILLKWKIEFLNLFGQALANIVNILDPDIIVLGGGLSNIDFLYEVGKQAVYDHVFSDVIDTSIIKNKLGDSAGVFGAALLGEIG</sequence>
<organism evidence="1">
    <name type="scientific">marine metagenome</name>
    <dbReference type="NCBI Taxonomy" id="408172"/>
    <lineage>
        <taxon>unclassified sequences</taxon>
        <taxon>metagenomes</taxon>
        <taxon>ecological metagenomes</taxon>
    </lineage>
</organism>
<dbReference type="InterPro" id="IPR000600">
    <property type="entry name" value="ROK"/>
</dbReference>
<dbReference type="AlphaFoldDB" id="A0A382G6C9"/>
<evidence type="ECO:0000313" key="1">
    <source>
        <dbReference type="EMBL" id="SVB70143.1"/>
    </source>
</evidence>
<reference evidence="1" key="1">
    <citation type="submission" date="2018-05" db="EMBL/GenBank/DDBJ databases">
        <authorList>
            <person name="Lanie J.A."/>
            <person name="Ng W.-L."/>
            <person name="Kazmierczak K.M."/>
            <person name="Andrzejewski T.M."/>
            <person name="Davidsen T.M."/>
            <person name="Wayne K.J."/>
            <person name="Tettelin H."/>
            <person name="Glass J.I."/>
            <person name="Rusch D."/>
            <person name="Podicherti R."/>
            <person name="Tsui H.-C.T."/>
            <person name="Winkler M.E."/>
        </authorList>
    </citation>
    <scope>NUCLEOTIDE SEQUENCE</scope>
</reference>
<accession>A0A382G6C9</accession>
<dbReference type="PROSITE" id="PS01125">
    <property type="entry name" value="ROK"/>
    <property type="match status" value="1"/>
</dbReference>
<name>A0A382G6C9_9ZZZZ</name>
<gene>
    <name evidence="1" type="ORF">METZ01_LOCUS222997</name>
</gene>
<dbReference type="EMBL" id="UINC01053531">
    <property type="protein sequence ID" value="SVB70143.1"/>
    <property type="molecule type" value="Genomic_DNA"/>
</dbReference>
<dbReference type="Gene3D" id="3.30.420.40">
    <property type="match status" value="2"/>
</dbReference>
<evidence type="ECO:0008006" key="2">
    <source>
        <dbReference type="Google" id="ProtNLM"/>
    </source>
</evidence>
<dbReference type="PANTHER" id="PTHR18964:SF149">
    <property type="entry name" value="BIFUNCTIONAL UDP-N-ACETYLGLUCOSAMINE 2-EPIMERASE_N-ACETYLMANNOSAMINE KINASE"/>
    <property type="match status" value="1"/>
</dbReference>
<dbReference type="GO" id="GO:0009384">
    <property type="term" value="F:N-acylmannosamine kinase activity"/>
    <property type="evidence" value="ECO:0007669"/>
    <property type="project" value="TreeGrafter"/>
</dbReference>
<dbReference type="InterPro" id="IPR043129">
    <property type="entry name" value="ATPase_NBD"/>
</dbReference>
<dbReference type="SUPFAM" id="SSF53067">
    <property type="entry name" value="Actin-like ATPase domain"/>
    <property type="match status" value="1"/>
</dbReference>
<protein>
    <recommendedName>
        <fullName evidence="2">ROK family protein</fullName>
    </recommendedName>
</protein>
<dbReference type="GO" id="GO:0008761">
    <property type="term" value="F:UDP-N-acetylglucosamine 2-epimerase activity"/>
    <property type="evidence" value="ECO:0007669"/>
    <property type="project" value="TreeGrafter"/>
</dbReference>
<dbReference type="Pfam" id="PF00480">
    <property type="entry name" value="ROK"/>
    <property type="match status" value="1"/>
</dbReference>